<evidence type="ECO:0000259" key="9">
    <source>
        <dbReference type="Pfam" id="PF22898"/>
    </source>
</evidence>
<evidence type="ECO:0000259" key="12">
    <source>
        <dbReference type="Pfam" id="PF23141"/>
    </source>
</evidence>
<dbReference type="InterPro" id="IPR013784">
    <property type="entry name" value="Carb-bd-like_fold"/>
</dbReference>
<feature type="domain" description="NOMO fifth transthyretin-like" evidence="14">
    <location>
        <begin position="386"/>
        <end position="466"/>
    </location>
</feature>
<evidence type="ECO:0000256" key="6">
    <source>
        <dbReference type="ARBA" id="ARBA00023136"/>
    </source>
</evidence>
<dbReference type="SUPFAM" id="SSF49464">
    <property type="entry name" value="Carboxypeptidase regulatory domain-like"/>
    <property type="match status" value="1"/>
</dbReference>
<feature type="domain" description="NOMO second beta-sandwich" evidence="11">
    <location>
        <begin position="111"/>
        <end position="198"/>
    </location>
</feature>
<dbReference type="Gene3D" id="2.60.40.1120">
    <property type="entry name" value="Carboxypeptidase-like, regulatory domain"/>
    <property type="match status" value="2"/>
</dbReference>
<dbReference type="InterPro" id="IPR056191">
    <property type="entry name" value="NOMO_12th"/>
</dbReference>
<feature type="chain" id="PRO_5012733946" description="SD-repeat containing protein B domain-containing protein" evidence="8">
    <location>
        <begin position="19"/>
        <end position="1168"/>
    </location>
</feature>
<feature type="domain" description="NOMO C-terminal transthyretin-like" evidence="13">
    <location>
        <begin position="978"/>
        <end position="1076"/>
    </location>
</feature>
<evidence type="ECO:0000259" key="11">
    <source>
        <dbReference type="Pfam" id="PF22904"/>
    </source>
</evidence>
<dbReference type="AlphaFoldDB" id="A0A1Y1NI64"/>
<dbReference type="PANTHER" id="PTHR23303">
    <property type="entry name" value="CARBOXYPEPTIDASE REGULATORY REGION-CONTAINING"/>
    <property type="match status" value="1"/>
</dbReference>
<dbReference type="InterPro" id="IPR051417">
    <property type="entry name" value="SDr/BOS_complex"/>
</dbReference>
<evidence type="ECO:0000256" key="3">
    <source>
        <dbReference type="ARBA" id="ARBA00022729"/>
    </source>
</evidence>
<keyword evidence="2 7" id="KW-0812">Transmembrane</keyword>
<evidence type="ECO:0000256" key="4">
    <source>
        <dbReference type="ARBA" id="ARBA00022824"/>
    </source>
</evidence>
<keyword evidence="5 7" id="KW-1133">Transmembrane helix</keyword>
<evidence type="ECO:0000256" key="8">
    <source>
        <dbReference type="SAM" id="SignalP"/>
    </source>
</evidence>
<dbReference type="InterPro" id="IPR056319">
    <property type="entry name" value="NOMO_7th"/>
</dbReference>
<dbReference type="InterPro" id="IPR008969">
    <property type="entry name" value="CarboxyPept-like_regulatory"/>
</dbReference>
<name>A0A1Y1NI64_PHOPY</name>
<keyword evidence="3 8" id="KW-0732">Signal</keyword>
<dbReference type="SUPFAM" id="SSF49478">
    <property type="entry name" value="Cna protein B-type domain"/>
    <property type="match status" value="1"/>
</dbReference>
<evidence type="ECO:0000259" key="10">
    <source>
        <dbReference type="Pfam" id="PF22902"/>
    </source>
</evidence>
<comment type="subcellular location">
    <subcellularLocation>
        <location evidence="1">Endoplasmic reticulum membrane</location>
        <topology evidence="1">Single-pass type I membrane protein</topology>
    </subcellularLocation>
</comment>
<dbReference type="Pfam" id="PF22902">
    <property type="entry name" value="NOMO1-like_9th"/>
    <property type="match status" value="1"/>
</dbReference>
<evidence type="ECO:0000259" key="13">
    <source>
        <dbReference type="Pfam" id="PF23192"/>
    </source>
</evidence>
<proteinExistence type="predicted"/>
<protein>
    <recommendedName>
        <fullName evidence="16">SD-repeat containing protein B domain-containing protein</fullName>
    </recommendedName>
</protein>
<sequence>MNLIIYLLVFYFISNVKCDDVLGCGGFIKSHVQIDFSKVEIRIYTKQGILKDQTSCAPNNGYYFIPLYDKGDYILKLQPPPGWSFSPTEVALEIDGSTDLCSQGKDINFVFQGFGITGKVESFQGNGYGPAGIEVELKHANHVRRTVTTDGGSFFFTPVFPGQYSVTVSHSKWKFVKNSLVVKVTEGNTELPSGSLIVAGFGVSGLITAESFVNNVNLVLFRDTESTVFVDNCNKKRVPDIRQSGQLCHVLPTKDGAFYFPVVSPGKYFIMPHSIGRNVHFEPNVIQFEVRHEDIVLPQKFEIAGYSISGRVLSAKNGKPLKGATVFLNGNQVLVTGDDGVYNLDKINANLYTIKVVADQVQFREQTIKIDGSVAILPDFFPSKYEVCGNVLSDKSQSITVESSLNAEMFVTSSVIPEGKFCLYLGPGKYKMHVSVSDAEKAHGIQFFPIYQTIEVIDSPLSGVTFSQLKAVVSGKVNCIKTEDCQSLKVVLRPRINDAPFEVEDIFADLNGNMFKFQNIRPGNYEVFLTPNKFCWKEEKYLLTVNTVEETAPTFVQTGYSVSFVSPHDAEVKYRVRDQKVSQAVHLSKGTTRVCLEKPGLYEFNLDSCHTYENDIIPFSTDAEVNEVYLTPIKHELVLTVAAKENYGDLSLIVNIGGVKTPIGPLPYVNNQYVLTLSLKPEETAILVPQSDVLYVNPPILSIVGHNDCTNLGVQFKAIKGKVFQGKIIPAIPGALITIETENAEVLMAVTDEEGKYRFPPQDDSKNYIVSAKKDTYILVGPNEDGDFIARKLAEVIVEVIDESDTPLQGALLSLSGGESYRSNLQTNEDGKITFASLSPSEYFLKPMMKEYQFSPSSKIIDVKEGATVHVKLRGKRVAYSAFGQVTTLNGEPEERISVVANGINNCTQYSEEATSEQNGNFRIRGLQPYCAYDIIVKDCLDEKRPIERAAPSSLLGMIVNNDLHNIKFTIFRSTPNTDIMVRIFAENPEVYKNLKVKLTRESTPSTVVHTSKIDSSNYKIVKENNVGVLIQIPSVPMDKKQYSLYLESGPLSSKIKANTYYFTANTSFKYIYMEYLTKANAVEQNIKQTSVWTLLFIFVILIAMYNIDITSQFLKDQCAKFNFASINWFVNYFRKPSTSEYVLDANEIDQIVQNINATKRKVKQRRT</sequence>
<feature type="signal peptide" evidence="8">
    <location>
        <begin position="1"/>
        <end position="18"/>
    </location>
</feature>
<dbReference type="Pfam" id="PF23192">
    <property type="entry name" value="NOMO_12th"/>
    <property type="match status" value="1"/>
</dbReference>
<feature type="domain" description="NOMO seventh transthyretin-like" evidence="12">
    <location>
        <begin position="562"/>
        <end position="630"/>
    </location>
</feature>
<evidence type="ECO:0008006" key="16">
    <source>
        <dbReference type="Google" id="ProtNLM"/>
    </source>
</evidence>
<dbReference type="GO" id="GO:0030246">
    <property type="term" value="F:carbohydrate binding"/>
    <property type="evidence" value="ECO:0007669"/>
    <property type="project" value="InterPro"/>
</dbReference>
<organism evidence="15">
    <name type="scientific">Photinus pyralis</name>
    <name type="common">Common eastern firefly</name>
    <name type="synonym">Lampyris pyralis</name>
    <dbReference type="NCBI Taxonomy" id="7054"/>
    <lineage>
        <taxon>Eukaryota</taxon>
        <taxon>Metazoa</taxon>
        <taxon>Ecdysozoa</taxon>
        <taxon>Arthropoda</taxon>
        <taxon>Hexapoda</taxon>
        <taxon>Insecta</taxon>
        <taxon>Pterygota</taxon>
        <taxon>Neoptera</taxon>
        <taxon>Endopterygota</taxon>
        <taxon>Coleoptera</taxon>
        <taxon>Polyphaga</taxon>
        <taxon>Elateriformia</taxon>
        <taxon>Elateroidea</taxon>
        <taxon>Lampyridae</taxon>
        <taxon>Lampyrinae</taxon>
        <taxon>Photinus</taxon>
    </lineage>
</organism>
<keyword evidence="6 7" id="KW-0472">Membrane</keyword>
<dbReference type="InterPro" id="IPR056190">
    <property type="entry name" value="NOMO_5th"/>
</dbReference>
<dbReference type="Pfam" id="PF22898">
    <property type="entry name" value="NOMO1-like_1st"/>
    <property type="match status" value="1"/>
</dbReference>
<dbReference type="InterPro" id="IPR055073">
    <property type="entry name" value="NOMO1-like_9th"/>
</dbReference>
<feature type="domain" description="NOMO-like N-terminal beta-sandwich" evidence="9">
    <location>
        <begin position="25"/>
        <end position="109"/>
    </location>
</feature>
<dbReference type="SUPFAM" id="SSF49452">
    <property type="entry name" value="Starch-binding domain-like"/>
    <property type="match status" value="1"/>
</dbReference>
<dbReference type="GO" id="GO:0005789">
    <property type="term" value="C:endoplasmic reticulum membrane"/>
    <property type="evidence" value="ECO:0007669"/>
    <property type="project" value="UniProtKB-SubCell"/>
</dbReference>
<evidence type="ECO:0000256" key="7">
    <source>
        <dbReference type="SAM" id="Phobius"/>
    </source>
</evidence>
<dbReference type="Pfam" id="PF23141">
    <property type="entry name" value="Ig_NOMO"/>
    <property type="match status" value="1"/>
</dbReference>
<feature type="transmembrane region" description="Helical" evidence="7">
    <location>
        <begin position="1091"/>
        <end position="1108"/>
    </location>
</feature>
<evidence type="ECO:0000313" key="15">
    <source>
        <dbReference type="EMBL" id="JAV97479.1"/>
    </source>
</evidence>
<feature type="domain" description="NOMO-like ninth beta-sandwich" evidence="10">
    <location>
        <begin position="720"/>
        <end position="790"/>
    </location>
</feature>
<evidence type="ECO:0000259" key="14">
    <source>
        <dbReference type="Pfam" id="PF23194"/>
    </source>
</evidence>
<dbReference type="PANTHER" id="PTHR23303:SF14">
    <property type="entry name" value="BOS COMPLEX SUBUNIT NOMO1-RELATED"/>
    <property type="match status" value="1"/>
</dbReference>
<dbReference type="InterPro" id="IPR055075">
    <property type="entry name" value="NOMO-like_N"/>
</dbReference>
<dbReference type="EMBL" id="GEZM01001874">
    <property type="protein sequence ID" value="JAV97479.1"/>
    <property type="molecule type" value="Transcribed_RNA"/>
</dbReference>
<accession>A0A1Y1NI64</accession>
<dbReference type="InterPro" id="IPR055074">
    <property type="entry name" value="NOMO1-3_2nd"/>
</dbReference>
<dbReference type="Pfam" id="PF22904">
    <property type="entry name" value="NOMO1-like_2nd"/>
    <property type="match status" value="1"/>
</dbReference>
<keyword evidence="4" id="KW-0256">Endoplasmic reticulum</keyword>
<dbReference type="Pfam" id="PF23194">
    <property type="entry name" value="NOMO_5th"/>
    <property type="match status" value="1"/>
</dbReference>
<evidence type="ECO:0000256" key="1">
    <source>
        <dbReference type="ARBA" id="ARBA00004115"/>
    </source>
</evidence>
<evidence type="ECO:0000256" key="5">
    <source>
        <dbReference type="ARBA" id="ARBA00022989"/>
    </source>
</evidence>
<evidence type="ECO:0000256" key="2">
    <source>
        <dbReference type="ARBA" id="ARBA00022692"/>
    </source>
</evidence>
<reference evidence="15" key="1">
    <citation type="journal article" date="2016" name="Sci. Rep.">
        <title>Molecular characterization of firefly nuptial gifts: a multi-omics approach sheds light on postcopulatory sexual selection.</title>
        <authorList>
            <person name="Al-Wathiqui N."/>
            <person name="Fallon T.R."/>
            <person name="South A."/>
            <person name="Weng J.K."/>
            <person name="Lewis S.M."/>
        </authorList>
    </citation>
    <scope>NUCLEOTIDE SEQUENCE</scope>
</reference>